<comment type="similarity">
    <text evidence="4">Belongs to the MsrA Met sulfoxide reductase family.</text>
</comment>
<comment type="catalytic activity">
    <reaction evidence="2 4">
        <text>L-methionyl-[protein] + [thioredoxin]-disulfide + H2O = L-methionyl-(S)-S-oxide-[protein] + [thioredoxin]-dithiol</text>
        <dbReference type="Rhea" id="RHEA:14217"/>
        <dbReference type="Rhea" id="RHEA-COMP:10698"/>
        <dbReference type="Rhea" id="RHEA-COMP:10700"/>
        <dbReference type="Rhea" id="RHEA-COMP:12313"/>
        <dbReference type="Rhea" id="RHEA-COMP:12315"/>
        <dbReference type="ChEBI" id="CHEBI:15377"/>
        <dbReference type="ChEBI" id="CHEBI:16044"/>
        <dbReference type="ChEBI" id="CHEBI:29950"/>
        <dbReference type="ChEBI" id="CHEBI:44120"/>
        <dbReference type="ChEBI" id="CHEBI:50058"/>
        <dbReference type="EC" id="1.8.4.11"/>
    </reaction>
</comment>
<dbReference type="InterPro" id="IPR002569">
    <property type="entry name" value="Met_Sox_Rdtase_MsrA_dom"/>
</dbReference>
<evidence type="ECO:0000256" key="3">
    <source>
        <dbReference type="ARBA" id="ARBA00048782"/>
    </source>
</evidence>
<comment type="function">
    <text evidence="4">Has an important function as a repair enzyme for proteins that have been inactivated by oxidation. Catalyzes the reversible oxidation-reduction of methionine sulfoxide in proteins to methionine.</text>
</comment>
<feature type="chain" id="PRO_5029831217" description="Peptide methionine sulfoxide reductase MsrA" evidence="6">
    <location>
        <begin position="22"/>
        <end position="219"/>
    </location>
</feature>
<feature type="signal peptide" evidence="6">
    <location>
        <begin position="1"/>
        <end position="21"/>
    </location>
</feature>
<dbReference type="InterPro" id="IPR050162">
    <property type="entry name" value="MsrA_MetSO_reductase"/>
</dbReference>
<evidence type="ECO:0000256" key="2">
    <source>
        <dbReference type="ARBA" id="ARBA00047806"/>
    </source>
</evidence>
<dbReference type="InterPro" id="IPR036509">
    <property type="entry name" value="Met_Sox_Rdtase_MsrA_sf"/>
</dbReference>
<protein>
    <recommendedName>
        <fullName evidence="4">Peptide methionine sulfoxide reductase MsrA</fullName>
        <shortName evidence="4">Protein-methionine-S-oxide reductase</shortName>
        <ecNumber evidence="4">1.8.4.11</ecNumber>
    </recommendedName>
    <alternativeName>
        <fullName evidence="4">Peptide-methionine (S)-S-oxide reductase</fullName>
        <shortName evidence="4">Peptide Met(O) reductase</shortName>
    </alternativeName>
</protein>
<evidence type="ECO:0000313" key="9">
    <source>
        <dbReference type="Proteomes" id="UP000503640"/>
    </source>
</evidence>
<dbReference type="Pfam" id="PF01625">
    <property type="entry name" value="PMSR"/>
    <property type="match status" value="1"/>
</dbReference>
<evidence type="ECO:0000256" key="4">
    <source>
        <dbReference type="HAMAP-Rule" id="MF_01401"/>
    </source>
</evidence>
<proteinExistence type="inferred from homology"/>
<dbReference type="SUPFAM" id="SSF55068">
    <property type="entry name" value="Peptide methionine sulfoxide reductase"/>
    <property type="match status" value="1"/>
</dbReference>
<comment type="caution">
    <text evidence="8">The sequence shown here is derived from an EMBL/GenBank/DDBJ whole genome shotgun (WGS) entry which is preliminary data.</text>
</comment>
<gene>
    <name evidence="4" type="primary">msrA</name>
    <name evidence="8" type="ORF">AMYX_08950</name>
</gene>
<keyword evidence="6" id="KW-0732">Signal</keyword>
<evidence type="ECO:0000256" key="1">
    <source>
        <dbReference type="ARBA" id="ARBA00023002"/>
    </source>
</evidence>
<dbReference type="EC" id="1.8.4.11" evidence="4"/>
<dbReference type="HAMAP" id="MF_01401">
    <property type="entry name" value="MsrA"/>
    <property type="match status" value="1"/>
</dbReference>
<feature type="active site" evidence="4">
    <location>
        <position position="68"/>
    </location>
</feature>
<sequence>MSAAPLVGAAAAAVLALAILAAGPGPAPHAAGGPIGNPACGTHPGHAGHGTALTPSGQDQLAIFAQGCFWGVEERFRRVPGVVATAVGYTGGHARDPSYEDVCTDRTGHAEAVLVEFDPARVSYAELLRFFWQTHDPTSGDAQGPDHGTQYRSALFTFGPEQLAAARASRDEEQRRLTDRITTEIAPAGPFWVAEDYHQQWDEKHGARSCPSPHRPRAK</sequence>
<evidence type="ECO:0000259" key="7">
    <source>
        <dbReference type="Pfam" id="PF01625"/>
    </source>
</evidence>
<evidence type="ECO:0000313" key="8">
    <source>
        <dbReference type="EMBL" id="GEJ56154.1"/>
    </source>
</evidence>
<organism evidence="8 9">
    <name type="scientific">Anaeromyxobacter diazotrophicus</name>
    <dbReference type="NCBI Taxonomy" id="2590199"/>
    <lineage>
        <taxon>Bacteria</taxon>
        <taxon>Pseudomonadati</taxon>
        <taxon>Myxococcota</taxon>
        <taxon>Myxococcia</taxon>
        <taxon>Myxococcales</taxon>
        <taxon>Cystobacterineae</taxon>
        <taxon>Anaeromyxobacteraceae</taxon>
        <taxon>Anaeromyxobacter</taxon>
    </lineage>
</organism>
<feature type="domain" description="Peptide methionine sulphoxide reductase MsrA" evidence="7">
    <location>
        <begin position="62"/>
        <end position="210"/>
    </location>
</feature>
<keyword evidence="1 4" id="KW-0560">Oxidoreductase</keyword>
<dbReference type="AlphaFoldDB" id="A0A7I9VIC4"/>
<dbReference type="PANTHER" id="PTHR42799:SF2">
    <property type="entry name" value="MITOCHONDRIAL PEPTIDE METHIONINE SULFOXIDE REDUCTASE"/>
    <property type="match status" value="1"/>
</dbReference>
<dbReference type="Proteomes" id="UP000503640">
    <property type="component" value="Unassembled WGS sequence"/>
</dbReference>
<dbReference type="GO" id="GO:0008113">
    <property type="term" value="F:peptide-methionine (S)-S-oxide reductase activity"/>
    <property type="evidence" value="ECO:0007669"/>
    <property type="project" value="UniProtKB-UniRule"/>
</dbReference>
<dbReference type="PANTHER" id="PTHR42799">
    <property type="entry name" value="MITOCHONDRIAL PEPTIDE METHIONINE SULFOXIDE REDUCTASE"/>
    <property type="match status" value="1"/>
</dbReference>
<evidence type="ECO:0000256" key="6">
    <source>
        <dbReference type="SAM" id="SignalP"/>
    </source>
</evidence>
<evidence type="ECO:0000256" key="5">
    <source>
        <dbReference type="SAM" id="MobiDB-lite"/>
    </source>
</evidence>
<reference evidence="9" key="1">
    <citation type="journal article" date="2020" name="Appl. Environ. Microbiol.">
        <title>Diazotrophic Anaeromyxobacter Isolates from Soils.</title>
        <authorList>
            <person name="Masuda Y."/>
            <person name="Yamanaka H."/>
            <person name="Xu Z.X."/>
            <person name="Shiratori Y."/>
            <person name="Aono T."/>
            <person name="Amachi S."/>
            <person name="Senoo K."/>
            <person name="Itoh H."/>
        </authorList>
    </citation>
    <scope>NUCLEOTIDE SEQUENCE [LARGE SCALE GENOMIC DNA]</scope>
    <source>
        <strain evidence="9">R267</strain>
    </source>
</reference>
<dbReference type="NCBIfam" id="TIGR00401">
    <property type="entry name" value="msrA"/>
    <property type="match status" value="1"/>
</dbReference>
<dbReference type="EMBL" id="BJTG01000002">
    <property type="protein sequence ID" value="GEJ56154.1"/>
    <property type="molecule type" value="Genomic_DNA"/>
</dbReference>
<dbReference type="RefSeq" id="WP_209005116.1">
    <property type="nucleotide sequence ID" value="NZ_BJTG01000002.1"/>
</dbReference>
<feature type="region of interest" description="Disordered" evidence="5">
    <location>
        <begin position="28"/>
        <end position="52"/>
    </location>
</feature>
<accession>A0A7I9VIC4</accession>
<comment type="catalytic activity">
    <reaction evidence="3 4">
        <text>[thioredoxin]-disulfide + L-methionine + H2O = L-methionine (S)-S-oxide + [thioredoxin]-dithiol</text>
        <dbReference type="Rhea" id="RHEA:19993"/>
        <dbReference type="Rhea" id="RHEA-COMP:10698"/>
        <dbReference type="Rhea" id="RHEA-COMP:10700"/>
        <dbReference type="ChEBI" id="CHEBI:15377"/>
        <dbReference type="ChEBI" id="CHEBI:29950"/>
        <dbReference type="ChEBI" id="CHEBI:50058"/>
        <dbReference type="ChEBI" id="CHEBI:57844"/>
        <dbReference type="ChEBI" id="CHEBI:58772"/>
        <dbReference type="EC" id="1.8.4.11"/>
    </reaction>
</comment>
<name>A0A7I9VIC4_9BACT</name>
<dbReference type="GO" id="GO:0034599">
    <property type="term" value="P:cellular response to oxidative stress"/>
    <property type="evidence" value="ECO:0007669"/>
    <property type="project" value="TreeGrafter"/>
</dbReference>
<dbReference type="Gene3D" id="3.30.1060.10">
    <property type="entry name" value="Peptide methionine sulphoxide reductase MsrA"/>
    <property type="match status" value="1"/>
</dbReference>
<dbReference type="GO" id="GO:0005737">
    <property type="term" value="C:cytoplasm"/>
    <property type="evidence" value="ECO:0007669"/>
    <property type="project" value="TreeGrafter"/>
</dbReference>
<keyword evidence="9" id="KW-1185">Reference proteome</keyword>